<dbReference type="InterPro" id="IPR010998">
    <property type="entry name" value="Integrase_recombinase_N"/>
</dbReference>
<keyword evidence="4" id="KW-0238">DNA-binding</keyword>
<organism evidence="7 8">
    <name type="scientific">Clostridium cadaveris</name>
    <dbReference type="NCBI Taxonomy" id="1529"/>
    <lineage>
        <taxon>Bacteria</taxon>
        <taxon>Bacillati</taxon>
        <taxon>Bacillota</taxon>
        <taxon>Clostridia</taxon>
        <taxon>Eubacteriales</taxon>
        <taxon>Clostridiaceae</taxon>
        <taxon>Clostridium</taxon>
    </lineage>
</organism>
<dbReference type="GO" id="GO:0006310">
    <property type="term" value="P:DNA recombination"/>
    <property type="evidence" value="ECO:0007669"/>
    <property type="project" value="UniProtKB-KW"/>
</dbReference>
<keyword evidence="3" id="KW-0229">DNA integration</keyword>
<dbReference type="GO" id="GO:0003677">
    <property type="term" value="F:DNA binding"/>
    <property type="evidence" value="ECO:0007669"/>
    <property type="project" value="UniProtKB-KW"/>
</dbReference>
<dbReference type="PANTHER" id="PTHR30349:SF64">
    <property type="entry name" value="PROPHAGE INTEGRASE INTD-RELATED"/>
    <property type="match status" value="1"/>
</dbReference>
<keyword evidence="8" id="KW-1185">Reference proteome</keyword>
<evidence type="ECO:0000256" key="5">
    <source>
        <dbReference type="ARBA" id="ARBA00023172"/>
    </source>
</evidence>
<dbReference type="Pfam" id="PF14659">
    <property type="entry name" value="Phage_int_SAM_3"/>
    <property type="match status" value="1"/>
</dbReference>
<dbReference type="EMBL" id="FOOE01000003">
    <property type="protein sequence ID" value="SFF58684.1"/>
    <property type="molecule type" value="Genomic_DNA"/>
</dbReference>
<proteinExistence type="inferred from homology"/>
<dbReference type="InterPro" id="IPR013762">
    <property type="entry name" value="Integrase-like_cat_sf"/>
</dbReference>
<evidence type="ECO:0000256" key="2">
    <source>
        <dbReference type="ARBA" id="ARBA00008857"/>
    </source>
</evidence>
<gene>
    <name evidence="7" type="ORF">SAMN04487885_103168</name>
</gene>
<dbReference type="PROSITE" id="PS51898">
    <property type="entry name" value="TYR_RECOMBINASE"/>
    <property type="match status" value="1"/>
</dbReference>
<keyword evidence="5" id="KW-0233">DNA recombination</keyword>
<reference evidence="7 8" key="1">
    <citation type="submission" date="2016-10" db="EMBL/GenBank/DDBJ databases">
        <authorList>
            <person name="de Groot N.N."/>
        </authorList>
    </citation>
    <scope>NUCLEOTIDE SEQUENCE [LARGE SCALE GENOMIC DNA]</scope>
    <source>
        <strain evidence="7 8">NLAE-zl-G419</strain>
    </source>
</reference>
<feature type="domain" description="Tyr recombinase" evidence="6">
    <location>
        <begin position="83"/>
        <end position="242"/>
    </location>
</feature>
<dbReference type="AlphaFoldDB" id="A0A1I2JVU2"/>
<comment type="function">
    <text evidence="1">Site-specific tyrosine recombinase, which acts by catalyzing the cutting and rejoining of the recombining DNA molecules.</text>
</comment>
<dbReference type="InterPro" id="IPR004107">
    <property type="entry name" value="Integrase_SAM-like_N"/>
</dbReference>
<dbReference type="Gene3D" id="1.10.150.130">
    <property type="match status" value="1"/>
</dbReference>
<evidence type="ECO:0000256" key="4">
    <source>
        <dbReference type="ARBA" id="ARBA00023125"/>
    </source>
</evidence>
<dbReference type="STRING" id="1529.SAMN04487885_103168"/>
<evidence type="ECO:0000259" key="6">
    <source>
        <dbReference type="PROSITE" id="PS51898"/>
    </source>
</evidence>
<evidence type="ECO:0000256" key="1">
    <source>
        <dbReference type="ARBA" id="ARBA00003283"/>
    </source>
</evidence>
<dbReference type="InterPro" id="IPR011010">
    <property type="entry name" value="DNA_brk_join_enz"/>
</dbReference>
<evidence type="ECO:0000313" key="8">
    <source>
        <dbReference type="Proteomes" id="UP000182135"/>
    </source>
</evidence>
<dbReference type="SUPFAM" id="SSF56349">
    <property type="entry name" value="DNA breaking-rejoining enzymes"/>
    <property type="match status" value="1"/>
</dbReference>
<accession>A0A1I2JVU2</accession>
<evidence type="ECO:0000313" key="7">
    <source>
        <dbReference type="EMBL" id="SFF58684.1"/>
    </source>
</evidence>
<dbReference type="GO" id="GO:0015074">
    <property type="term" value="P:DNA integration"/>
    <property type="evidence" value="ECO:0007669"/>
    <property type="project" value="UniProtKB-KW"/>
</dbReference>
<dbReference type="InterPro" id="IPR050090">
    <property type="entry name" value="Tyrosine_recombinase_XerCD"/>
</dbReference>
<dbReference type="PANTHER" id="PTHR30349">
    <property type="entry name" value="PHAGE INTEGRASE-RELATED"/>
    <property type="match status" value="1"/>
</dbReference>
<sequence>MVDKKILPMFRKIPINEITPKDIRKWQNGLTAYRDGKGKPYAQTYLRAINNQITAMFNYAVKYYDLRENPCTKAGSMGKSNAEEMQFWTKAEFEQFIAAVQDKPASYTAFMTMYYTGMRVGELCALTPADVDLENNTITINKTFQRINGKDVVWAPKTPKSNRVITIPQTLADCLKTYMDKCYEIQPLLIADRLGHEKIQTTLNTYSHLYPNKQVEVAQQLENIINGTTVPDSSQMADVANL</sequence>
<name>A0A1I2JVU2_9CLOT</name>
<dbReference type="Gene3D" id="1.10.443.10">
    <property type="entry name" value="Intergrase catalytic core"/>
    <property type="match status" value="2"/>
</dbReference>
<protein>
    <submittedName>
        <fullName evidence="7">Phage integrase, N-terminal SAM-like domain</fullName>
    </submittedName>
</protein>
<dbReference type="CDD" id="cd01189">
    <property type="entry name" value="INT_ICEBs1_C_like"/>
    <property type="match status" value="1"/>
</dbReference>
<dbReference type="Pfam" id="PF00589">
    <property type="entry name" value="Phage_integrase"/>
    <property type="match status" value="1"/>
</dbReference>
<comment type="similarity">
    <text evidence="2">Belongs to the 'phage' integrase family.</text>
</comment>
<dbReference type="Proteomes" id="UP000182135">
    <property type="component" value="Unassembled WGS sequence"/>
</dbReference>
<dbReference type="InterPro" id="IPR002104">
    <property type="entry name" value="Integrase_catalytic"/>
</dbReference>
<dbReference type="eggNOG" id="COG0582">
    <property type="taxonomic scope" value="Bacteria"/>
</dbReference>
<evidence type="ECO:0000256" key="3">
    <source>
        <dbReference type="ARBA" id="ARBA00022908"/>
    </source>
</evidence>